<keyword evidence="6 8" id="KW-0472">Membrane</keyword>
<dbReference type="PANTHER" id="PTHR11388">
    <property type="entry name" value="ORGANIC ANION TRANSPORTER"/>
    <property type="match status" value="1"/>
</dbReference>
<evidence type="ECO:0000313" key="13">
    <source>
        <dbReference type="RefSeq" id="XP_029635597.1"/>
    </source>
</evidence>
<dbReference type="InterPro" id="IPR036058">
    <property type="entry name" value="Kazal_dom_sf"/>
</dbReference>
<dbReference type="InterPro" id="IPR004156">
    <property type="entry name" value="OATP"/>
</dbReference>
<dbReference type="SUPFAM" id="SSF103473">
    <property type="entry name" value="MFS general substrate transporter"/>
    <property type="match status" value="1"/>
</dbReference>
<feature type="transmembrane region" description="Helical" evidence="8">
    <location>
        <begin position="274"/>
        <end position="297"/>
    </location>
</feature>
<comment type="caution">
    <text evidence="8">Lacks conserved residue(s) required for the propagation of feature annotation.</text>
</comment>
<feature type="transmembrane region" description="Helical" evidence="8">
    <location>
        <begin position="343"/>
        <end position="365"/>
    </location>
</feature>
<keyword evidence="12" id="KW-1185">Reference proteome</keyword>
<organism evidence="12 13">
    <name type="scientific">Octopus sinensis</name>
    <name type="common">East Asian common octopus</name>
    <dbReference type="NCBI Taxonomy" id="2607531"/>
    <lineage>
        <taxon>Eukaryota</taxon>
        <taxon>Metazoa</taxon>
        <taxon>Spiralia</taxon>
        <taxon>Lophotrochozoa</taxon>
        <taxon>Mollusca</taxon>
        <taxon>Cephalopoda</taxon>
        <taxon>Coleoidea</taxon>
        <taxon>Octopodiformes</taxon>
        <taxon>Octopoda</taxon>
        <taxon>Incirrata</taxon>
        <taxon>Octopodidae</taxon>
        <taxon>Octopus</taxon>
    </lineage>
</organism>
<keyword evidence="8" id="KW-0813">Transport</keyword>
<feature type="transmembrane region" description="Helical" evidence="8">
    <location>
        <begin position="65"/>
        <end position="85"/>
    </location>
</feature>
<dbReference type="SUPFAM" id="SSF100895">
    <property type="entry name" value="Kazal-type serine protease inhibitors"/>
    <property type="match status" value="1"/>
</dbReference>
<dbReference type="Pfam" id="PF07648">
    <property type="entry name" value="Kazal_2"/>
    <property type="match status" value="1"/>
</dbReference>
<keyword evidence="4 8" id="KW-0812">Transmembrane</keyword>
<comment type="similarity">
    <text evidence="2 8">Belongs to the organo anion transporter (TC 2.A.60) family.</text>
</comment>
<feature type="compositionally biased region" description="Basic and acidic residues" evidence="9">
    <location>
        <begin position="13"/>
        <end position="23"/>
    </location>
</feature>
<evidence type="ECO:0000259" key="11">
    <source>
        <dbReference type="PROSITE" id="PS51465"/>
    </source>
</evidence>
<dbReference type="Proteomes" id="UP000515154">
    <property type="component" value="Linkage group LG4"/>
</dbReference>
<keyword evidence="7" id="KW-1015">Disulfide bond</keyword>
<evidence type="ECO:0000256" key="5">
    <source>
        <dbReference type="ARBA" id="ARBA00022989"/>
    </source>
</evidence>
<dbReference type="PROSITE" id="PS51465">
    <property type="entry name" value="KAZAL_2"/>
    <property type="match status" value="1"/>
</dbReference>
<feature type="transmembrane region" description="Helical" evidence="8">
    <location>
        <begin position="538"/>
        <end position="555"/>
    </location>
</feature>
<dbReference type="RefSeq" id="XP_029635597.1">
    <property type="nucleotide sequence ID" value="XM_029779737.2"/>
</dbReference>
<feature type="transmembrane region" description="Helical" evidence="8">
    <location>
        <begin position="105"/>
        <end position="126"/>
    </location>
</feature>
<reference evidence="13" key="1">
    <citation type="submission" date="2025-08" db="UniProtKB">
        <authorList>
            <consortium name="RefSeq"/>
        </authorList>
    </citation>
    <scope>IDENTIFICATION</scope>
</reference>
<evidence type="ECO:0000256" key="1">
    <source>
        <dbReference type="ARBA" id="ARBA00004651"/>
    </source>
</evidence>
<feature type="transmembrane region" description="Helical" evidence="8">
    <location>
        <begin position="226"/>
        <end position="254"/>
    </location>
</feature>
<comment type="subcellular location">
    <subcellularLocation>
        <location evidence="1 8">Cell membrane</location>
        <topology evidence="1 8">Multi-pass membrane protein</topology>
    </subcellularLocation>
</comment>
<feature type="domain" description="Major facilitator superfamily (MFS) profile" evidence="10">
    <location>
        <begin position="66"/>
        <end position="652"/>
    </location>
</feature>
<dbReference type="GO" id="GO:0006811">
    <property type="term" value="P:monoatomic ion transport"/>
    <property type="evidence" value="ECO:0007669"/>
    <property type="project" value="UniProtKB-KW"/>
</dbReference>
<dbReference type="InterPro" id="IPR036259">
    <property type="entry name" value="MFS_trans_sf"/>
</dbReference>
<dbReference type="GO" id="GO:0016323">
    <property type="term" value="C:basolateral plasma membrane"/>
    <property type="evidence" value="ECO:0007669"/>
    <property type="project" value="TreeGrafter"/>
</dbReference>
<protein>
    <recommendedName>
        <fullName evidence="8">Solute carrier organic anion transporter family member</fullName>
    </recommendedName>
</protein>
<feature type="transmembrane region" description="Helical" evidence="8">
    <location>
        <begin position="189"/>
        <end position="214"/>
    </location>
</feature>
<feature type="transmembrane region" description="Helical" evidence="8">
    <location>
        <begin position="133"/>
        <end position="154"/>
    </location>
</feature>
<feature type="transmembrane region" description="Helical" evidence="8">
    <location>
        <begin position="377"/>
        <end position="402"/>
    </location>
</feature>
<feature type="compositionally biased region" description="Polar residues" evidence="9">
    <location>
        <begin position="24"/>
        <end position="37"/>
    </location>
</feature>
<proteinExistence type="inferred from homology"/>
<feature type="domain" description="Kazal-like" evidence="11">
    <location>
        <begin position="465"/>
        <end position="518"/>
    </location>
</feature>
<gene>
    <name evidence="13" type="primary">LOC115210946</name>
</gene>
<dbReference type="InterPro" id="IPR020846">
    <property type="entry name" value="MFS_dom"/>
</dbReference>
<keyword evidence="3" id="KW-1003">Cell membrane</keyword>
<keyword evidence="8" id="KW-0406">Ion transport</keyword>
<dbReference type="PANTHER" id="PTHR11388:SF100">
    <property type="entry name" value="SOLUTE CARRIER ORGANIC ANION TRANSPORTER FAMILY MEMBER 4A1"/>
    <property type="match status" value="1"/>
</dbReference>
<dbReference type="KEGG" id="osn:115210946"/>
<dbReference type="InterPro" id="IPR002350">
    <property type="entry name" value="Kazal_dom"/>
</dbReference>
<evidence type="ECO:0000256" key="6">
    <source>
        <dbReference type="ARBA" id="ARBA00023136"/>
    </source>
</evidence>
<sequence length="686" mass="76123">MKANKMNAKKGFRLMDNETKTNEPVKQSIQENGTQVTQDEETEDLRYGFGPFRPPWLQIFNQPRVLLVILSYTAFVQGFIVNGVINANMSTVEKRFELPSSMSGWIASVYDITAAPIALFVCFKGAVNYKLRWLGYGFITFSLGSFVMALPHIFADTYTWDERTAVNCLKTSNGAASCRDEHNKSLQEYLGVFLLGQIFHSVGGSILYSLGITVVDDIVKPIKTPFYIGIMMFFSTLGPAIGYIVGGQFLNVFVDPSKSDEINFDSRDPRWIGAWWVCFFISGSLSAFIGPVLLGYARELPVTKNIRMNRESQVHQTTKKGTPDPAASENILQIVWSLFKNPVFMFVSLASATEGIIVSGLSTFLPKFFENQFGSTPTWAALISGLLAVPSAAGGQILGGYLCKRFRLKVREQGNLCVLTLTLGLLGMGIFWVNCEDMPFAGITHNYNQTNTKPFSSNANFDLKSSLKMKCNSECSCTTTRYQPVCGADDIQYFSPCFAGCASFNNKSQTYLNCSCVTNLETDTASEGKCPAKRCTNYYLSIVFIFLLILFAFIAQTPMVSIILRCIPDDHRSYGLGITSAIGRITGTFPGPILFGVAIDQACKVWKDSCSEGDTSCWIYQKETLSRNFFLLTVIVRLFTVLFLVIAKCLYKPPTSATKTNIQHEITVNVIPVDKSHDNEAFSSHL</sequence>
<evidence type="ECO:0000313" key="12">
    <source>
        <dbReference type="Proteomes" id="UP000515154"/>
    </source>
</evidence>
<evidence type="ECO:0000256" key="2">
    <source>
        <dbReference type="ARBA" id="ARBA00009657"/>
    </source>
</evidence>
<dbReference type="Pfam" id="PF03137">
    <property type="entry name" value="OATP"/>
    <property type="match status" value="1"/>
</dbReference>
<feature type="transmembrane region" description="Helical" evidence="8">
    <location>
        <begin position="629"/>
        <end position="647"/>
    </location>
</feature>
<evidence type="ECO:0000256" key="9">
    <source>
        <dbReference type="SAM" id="MobiDB-lite"/>
    </source>
</evidence>
<evidence type="ECO:0000256" key="3">
    <source>
        <dbReference type="ARBA" id="ARBA00022475"/>
    </source>
</evidence>
<dbReference type="PROSITE" id="PS50850">
    <property type="entry name" value="MFS"/>
    <property type="match status" value="1"/>
</dbReference>
<evidence type="ECO:0000256" key="8">
    <source>
        <dbReference type="RuleBase" id="RU362056"/>
    </source>
</evidence>
<dbReference type="Gene3D" id="1.20.1250.20">
    <property type="entry name" value="MFS general substrate transporter like domains"/>
    <property type="match status" value="1"/>
</dbReference>
<keyword evidence="5 8" id="KW-1133">Transmembrane helix</keyword>
<dbReference type="GO" id="GO:0043252">
    <property type="term" value="P:sodium-independent organic anion transport"/>
    <property type="evidence" value="ECO:0007669"/>
    <property type="project" value="TreeGrafter"/>
</dbReference>
<dbReference type="AlphaFoldDB" id="A0A6P7SBA5"/>
<dbReference type="NCBIfam" id="TIGR00805">
    <property type="entry name" value="oat"/>
    <property type="match status" value="1"/>
</dbReference>
<evidence type="ECO:0000256" key="7">
    <source>
        <dbReference type="ARBA" id="ARBA00023157"/>
    </source>
</evidence>
<feature type="region of interest" description="Disordered" evidence="9">
    <location>
        <begin position="1"/>
        <end position="40"/>
    </location>
</feature>
<accession>A0A6P7SBA5</accession>
<name>A0A6P7SBA5_9MOLL</name>
<dbReference type="GO" id="GO:0015347">
    <property type="term" value="F:sodium-independent organic anion transmembrane transporter activity"/>
    <property type="evidence" value="ECO:0007669"/>
    <property type="project" value="TreeGrafter"/>
</dbReference>
<evidence type="ECO:0000256" key="4">
    <source>
        <dbReference type="ARBA" id="ARBA00022692"/>
    </source>
</evidence>
<evidence type="ECO:0000259" key="10">
    <source>
        <dbReference type="PROSITE" id="PS50850"/>
    </source>
</evidence>
<feature type="transmembrane region" description="Helical" evidence="8">
    <location>
        <begin position="414"/>
        <end position="433"/>
    </location>
</feature>